<proteinExistence type="predicted"/>
<feature type="region of interest" description="Disordered" evidence="1">
    <location>
        <begin position="1"/>
        <end position="29"/>
    </location>
</feature>
<dbReference type="InterPro" id="IPR035979">
    <property type="entry name" value="RBD_domain_sf"/>
</dbReference>
<reference evidence="3 4" key="1">
    <citation type="journal article" date="2023" name="Plants (Basel)">
        <title>Bridging the Gap: Combining Genomics and Transcriptomics Approaches to Understand Stylosanthes scabra, an Orphan Legume from the Brazilian Caatinga.</title>
        <authorList>
            <person name="Ferreira-Neto J.R.C."/>
            <person name="da Silva M.D."/>
            <person name="Binneck E."/>
            <person name="de Melo N.F."/>
            <person name="da Silva R.H."/>
            <person name="de Melo A.L.T.M."/>
            <person name="Pandolfi V."/>
            <person name="Bustamante F.O."/>
            <person name="Brasileiro-Vidal A.C."/>
            <person name="Benko-Iseppon A.M."/>
        </authorList>
    </citation>
    <scope>NUCLEOTIDE SEQUENCE [LARGE SCALE GENOMIC DNA]</scope>
    <source>
        <tissue evidence="3">Leaves</tissue>
    </source>
</reference>
<evidence type="ECO:0000256" key="1">
    <source>
        <dbReference type="SAM" id="MobiDB-lite"/>
    </source>
</evidence>
<evidence type="ECO:0000313" key="4">
    <source>
        <dbReference type="Proteomes" id="UP001341840"/>
    </source>
</evidence>
<dbReference type="Pfam" id="PF00076">
    <property type="entry name" value="RRM_1"/>
    <property type="match status" value="1"/>
</dbReference>
<dbReference type="InterPro" id="IPR012677">
    <property type="entry name" value="Nucleotide-bd_a/b_plait_sf"/>
</dbReference>
<name>A0ABU6XKJ5_9FABA</name>
<dbReference type="Gene3D" id="3.30.70.330">
    <property type="match status" value="1"/>
</dbReference>
<dbReference type="InterPro" id="IPR000504">
    <property type="entry name" value="RRM_dom"/>
</dbReference>
<protein>
    <recommendedName>
        <fullName evidence="2">RRM domain-containing protein</fullName>
    </recommendedName>
</protein>
<organism evidence="3 4">
    <name type="scientific">Stylosanthes scabra</name>
    <dbReference type="NCBI Taxonomy" id="79078"/>
    <lineage>
        <taxon>Eukaryota</taxon>
        <taxon>Viridiplantae</taxon>
        <taxon>Streptophyta</taxon>
        <taxon>Embryophyta</taxon>
        <taxon>Tracheophyta</taxon>
        <taxon>Spermatophyta</taxon>
        <taxon>Magnoliopsida</taxon>
        <taxon>eudicotyledons</taxon>
        <taxon>Gunneridae</taxon>
        <taxon>Pentapetalae</taxon>
        <taxon>rosids</taxon>
        <taxon>fabids</taxon>
        <taxon>Fabales</taxon>
        <taxon>Fabaceae</taxon>
        <taxon>Papilionoideae</taxon>
        <taxon>50 kb inversion clade</taxon>
        <taxon>dalbergioids sensu lato</taxon>
        <taxon>Dalbergieae</taxon>
        <taxon>Pterocarpus clade</taxon>
        <taxon>Stylosanthes</taxon>
    </lineage>
</organism>
<feature type="compositionally biased region" description="Basic and acidic residues" evidence="1">
    <location>
        <begin position="1"/>
        <end position="16"/>
    </location>
</feature>
<accession>A0ABU6XKJ5</accession>
<evidence type="ECO:0000259" key="2">
    <source>
        <dbReference type="Pfam" id="PF00076"/>
    </source>
</evidence>
<dbReference type="SUPFAM" id="SSF54928">
    <property type="entry name" value="RNA-binding domain, RBD"/>
    <property type="match status" value="1"/>
</dbReference>
<sequence length="135" mass="15350">MREGGATRVESEKHGDGFSYAKGSNKGERRGGFASCVGRFVGRVGAEDLTWKRHTTKTIETHTIFVDNLPTEVIKRTFYKEFGKDGYISDIFVSRKTWRKTNSTFAFISYNSYGEVTCENSRSEFRFSKLSLCSL</sequence>
<feature type="domain" description="RRM" evidence="2">
    <location>
        <begin position="64"/>
        <end position="113"/>
    </location>
</feature>
<keyword evidence="4" id="KW-1185">Reference proteome</keyword>
<gene>
    <name evidence="3" type="ORF">PIB30_056200</name>
</gene>
<dbReference type="EMBL" id="JASCZI010211895">
    <property type="protein sequence ID" value="MED6197405.1"/>
    <property type="molecule type" value="Genomic_DNA"/>
</dbReference>
<dbReference type="Proteomes" id="UP001341840">
    <property type="component" value="Unassembled WGS sequence"/>
</dbReference>
<evidence type="ECO:0000313" key="3">
    <source>
        <dbReference type="EMBL" id="MED6197405.1"/>
    </source>
</evidence>
<comment type="caution">
    <text evidence="3">The sequence shown here is derived from an EMBL/GenBank/DDBJ whole genome shotgun (WGS) entry which is preliminary data.</text>
</comment>